<evidence type="ECO:0000256" key="1">
    <source>
        <dbReference type="SAM" id="Phobius"/>
    </source>
</evidence>
<keyword evidence="1" id="KW-0812">Transmembrane</keyword>
<keyword evidence="3" id="KW-1185">Reference proteome</keyword>
<organism evidence="2 3">
    <name type="scientific">Sphaerisporangium flaviroseum</name>
    <dbReference type="NCBI Taxonomy" id="509199"/>
    <lineage>
        <taxon>Bacteria</taxon>
        <taxon>Bacillati</taxon>
        <taxon>Actinomycetota</taxon>
        <taxon>Actinomycetes</taxon>
        <taxon>Streptosporangiales</taxon>
        <taxon>Streptosporangiaceae</taxon>
        <taxon>Sphaerisporangium</taxon>
    </lineage>
</organism>
<gene>
    <name evidence="2" type="ORF">GCM10022226_09070</name>
</gene>
<dbReference type="RefSeq" id="WP_344934503.1">
    <property type="nucleotide sequence ID" value="NZ_BAAAZR010000001.1"/>
</dbReference>
<comment type="caution">
    <text evidence="2">The sequence shown here is derived from an EMBL/GenBank/DDBJ whole genome shotgun (WGS) entry which is preliminary data.</text>
</comment>
<feature type="transmembrane region" description="Helical" evidence="1">
    <location>
        <begin position="114"/>
        <end position="134"/>
    </location>
</feature>
<reference evidence="3" key="1">
    <citation type="journal article" date="2019" name="Int. J. Syst. Evol. Microbiol.">
        <title>The Global Catalogue of Microorganisms (GCM) 10K type strain sequencing project: providing services to taxonomists for standard genome sequencing and annotation.</title>
        <authorList>
            <consortium name="The Broad Institute Genomics Platform"/>
            <consortium name="The Broad Institute Genome Sequencing Center for Infectious Disease"/>
            <person name="Wu L."/>
            <person name="Ma J."/>
        </authorList>
    </citation>
    <scope>NUCLEOTIDE SEQUENCE [LARGE SCALE GENOMIC DNA]</scope>
    <source>
        <strain evidence="3">JCM 16908</strain>
    </source>
</reference>
<evidence type="ECO:0000313" key="2">
    <source>
        <dbReference type="EMBL" id="GAA3792103.1"/>
    </source>
</evidence>
<keyword evidence="1" id="KW-1133">Transmembrane helix</keyword>
<accession>A0ABP7HLZ2</accession>
<keyword evidence="1" id="KW-0472">Membrane</keyword>
<dbReference type="Proteomes" id="UP001500888">
    <property type="component" value="Unassembled WGS sequence"/>
</dbReference>
<sequence>MTQKPPSRASVSRSFGLVLPGHSLIERYLNWIKNNLIASGFTSVQVDAGGLRTEDPSSDRVVLSIDRGFLRSHVRYEVYGPEAEEYRLKLLAWHYEFEGSVAARGTWWHMLLYLVKWLVMVSVPLVATVAAWYITHR</sequence>
<dbReference type="EMBL" id="BAAAZR010000001">
    <property type="protein sequence ID" value="GAA3792103.1"/>
    <property type="molecule type" value="Genomic_DNA"/>
</dbReference>
<protein>
    <submittedName>
        <fullName evidence="2">Uncharacterized protein</fullName>
    </submittedName>
</protein>
<proteinExistence type="predicted"/>
<evidence type="ECO:0000313" key="3">
    <source>
        <dbReference type="Proteomes" id="UP001500888"/>
    </source>
</evidence>
<name>A0ABP7HLZ2_9ACTN</name>